<reference evidence="3 4" key="1">
    <citation type="submission" date="2017-09" db="EMBL/GenBank/DDBJ databases">
        <title>Depth-based differentiation of microbial function through sediment-hosted aquifers and enrichment of novel symbionts in the deep terrestrial subsurface.</title>
        <authorList>
            <person name="Probst A.J."/>
            <person name="Ladd B."/>
            <person name="Jarett J.K."/>
            <person name="Geller-Mcgrath D.E."/>
            <person name="Sieber C.M."/>
            <person name="Emerson J.B."/>
            <person name="Anantharaman K."/>
            <person name="Thomas B.C."/>
            <person name="Malmstrom R."/>
            <person name="Stieglmeier M."/>
            <person name="Klingl A."/>
            <person name="Woyke T."/>
            <person name="Ryan C.M."/>
            <person name="Banfield J.F."/>
        </authorList>
    </citation>
    <scope>NUCLEOTIDE SEQUENCE [LARGE SCALE GENOMIC DNA]</scope>
    <source>
        <strain evidence="3">CG10_big_fil_rev_8_21_14_0_10_32_10</strain>
    </source>
</reference>
<dbReference type="Proteomes" id="UP000230214">
    <property type="component" value="Unassembled WGS sequence"/>
</dbReference>
<dbReference type="InterPro" id="IPR037185">
    <property type="entry name" value="EmrE-like"/>
</dbReference>
<accession>A0A2H0RCH7</accession>
<keyword evidence="1" id="KW-1133">Transmembrane helix</keyword>
<evidence type="ECO:0000313" key="3">
    <source>
        <dbReference type="EMBL" id="PIR43754.1"/>
    </source>
</evidence>
<feature type="transmembrane region" description="Helical" evidence="1">
    <location>
        <begin position="6"/>
        <end position="25"/>
    </location>
</feature>
<evidence type="ECO:0000259" key="2">
    <source>
        <dbReference type="Pfam" id="PF00892"/>
    </source>
</evidence>
<protein>
    <recommendedName>
        <fullName evidence="2">EamA domain-containing protein</fullName>
    </recommendedName>
</protein>
<dbReference type="AlphaFoldDB" id="A0A2H0RCH7"/>
<evidence type="ECO:0000256" key="1">
    <source>
        <dbReference type="SAM" id="Phobius"/>
    </source>
</evidence>
<feature type="transmembrane region" description="Helical" evidence="1">
    <location>
        <begin position="37"/>
        <end position="57"/>
    </location>
</feature>
<dbReference type="EMBL" id="PCXU01000012">
    <property type="protein sequence ID" value="PIR43754.1"/>
    <property type="molecule type" value="Genomic_DNA"/>
</dbReference>
<gene>
    <name evidence="3" type="ORF">COV24_01200</name>
</gene>
<dbReference type="PANTHER" id="PTHR22911:SF137">
    <property type="entry name" value="SOLUTE CARRIER FAMILY 35 MEMBER G2-RELATED"/>
    <property type="match status" value="1"/>
</dbReference>
<feature type="transmembrane region" description="Helical" evidence="1">
    <location>
        <begin position="102"/>
        <end position="118"/>
    </location>
</feature>
<keyword evidence="1" id="KW-0812">Transmembrane</keyword>
<evidence type="ECO:0000313" key="4">
    <source>
        <dbReference type="Proteomes" id="UP000230214"/>
    </source>
</evidence>
<sequence>MSYLWLIYALLSAVFAALVAIFGKIGLKDLDTNTATAIRAIIMALFLVAVIIVQGKWNQVEVVLSNHKALLFIILSGLAGAVSWLFYFLALKKGSVSQIVPIDRLSIVFALVFALVFLGERINLTKGIGALIVLIGAVLVALG</sequence>
<feature type="transmembrane region" description="Helical" evidence="1">
    <location>
        <begin position="124"/>
        <end position="142"/>
    </location>
</feature>
<dbReference type="InterPro" id="IPR000620">
    <property type="entry name" value="EamA_dom"/>
</dbReference>
<dbReference type="Pfam" id="PF00892">
    <property type="entry name" value="EamA"/>
    <property type="match status" value="1"/>
</dbReference>
<dbReference type="PANTHER" id="PTHR22911">
    <property type="entry name" value="ACYL-MALONYL CONDENSING ENZYME-RELATED"/>
    <property type="match status" value="1"/>
</dbReference>
<proteinExistence type="predicted"/>
<dbReference type="SUPFAM" id="SSF103481">
    <property type="entry name" value="Multidrug resistance efflux transporter EmrE"/>
    <property type="match status" value="1"/>
</dbReference>
<dbReference type="Gene3D" id="1.10.3730.20">
    <property type="match status" value="1"/>
</dbReference>
<dbReference type="GO" id="GO:0016020">
    <property type="term" value="C:membrane"/>
    <property type="evidence" value="ECO:0007669"/>
    <property type="project" value="InterPro"/>
</dbReference>
<comment type="caution">
    <text evidence="3">The sequence shown here is derived from an EMBL/GenBank/DDBJ whole genome shotgun (WGS) entry which is preliminary data.</text>
</comment>
<keyword evidence="1" id="KW-0472">Membrane</keyword>
<feature type="domain" description="EamA" evidence="2">
    <location>
        <begin position="4"/>
        <end position="141"/>
    </location>
</feature>
<organism evidence="3 4">
    <name type="scientific">candidate division WWE3 bacterium CG10_big_fil_rev_8_21_14_0_10_32_10</name>
    <dbReference type="NCBI Taxonomy" id="1975090"/>
    <lineage>
        <taxon>Bacteria</taxon>
        <taxon>Katanobacteria</taxon>
    </lineage>
</organism>
<name>A0A2H0RCH7_UNCKA</name>
<feature type="transmembrane region" description="Helical" evidence="1">
    <location>
        <begin position="69"/>
        <end position="90"/>
    </location>
</feature>